<feature type="signal peptide" evidence="1">
    <location>
        <begin position="1"/>
        <end position="29"/>
    </location>
</feature>
<dbReference type="Proteomes" id="UP000673821">
    <property type="component" value="Unassembled WGS sequence"/>
</dbReference>
<dbReference type="Pfam" id="PF12697">
    <property type="entry name" value="Abhydrolase_6"/>
    <property type="match status" value="1"/>
</dbReference>
<protein>
    <recommendedName>
        <fullName evidence="2">AB hydrolase-1 domain-containing protein</fullName>
    </recommendedName>
</protein>
<dbReference type="EMBL" id="CAJNBH010000061">
    <property type="protein sequence ID" value="CAE6863019.1"/>
    <property type="molecule type" value="Genomic_DNA"/>
</dbReference>
<dbReference type="InterPro" id="IPR000073">
    <property type="entry name" value="AB_hydrolase_1"/>
</dbReference>
<feature type="chain" id="PRO_5045586643" description="AB hydrolase-1 domain-containing protein" evidence="1">
    <location>
        <begin position="30"/>
        <end position="377"/>
    </location>
</feature>
<accession>A0ABM8T708</accession>
<dbReference type="RefSeq" id="WP_200574228.1">
    <property type="nucleotide sequence ID" value="NZ_CAJNBH010000061.1"/>
</dbReference>
<keyword evidence="1" id="KW-0732">Signal</keyword>
<comment type="caution">
    <text evidence="3">The sequence shown here is derived from an EMBL/GenBank/DDBJ whole genome shotgun (WGS) entry which is preliminary data.</text>
</comment>
<keyword evidence="4" id="KW-1185">Reference proteome</keyword>
<evidence type="ECO:0000313" key="4">
    <source>
        <dbReference type="Proteomes" id="UP000673821"/>
    </source>
</evidence>
<dbReference type="InterPro" id="IPR029058">
    <property type="entry name" value="AB_hydrolase_fold"/>
</dbReference>
<dbReference type="SUPFAM" id="SSF53474">
    <property type="entry name" value="alpha/beta-Hydrolases"/>
    <property type="match status" value="1"/>
</dbReference>
<feature type="domain" description="AB hydrolase-1" evidence="2">
    <location>
        <begin position="84"/>
        <end position="334"/>
    </location>
</feature>
<dbReference type="PANTHER" id="PTHR35560:SF3">
    <property type="entry name" value="PEPTIDASE S9 PROLYL OLIGOPEPTIDASE CATALYTIC DOMAIN-CONTAINING PROTEIN"/>
    <property type="match status" value="1"/>
</dbReference>
<evidence type="ECO:0000256" key="1">
    <source>
        <dbReference type="SAM" id="SignalP"/>
    </source>
</evidence>
<gene>
    <name evidence="3" type="ORF">R69776_08109</name>
</gene>
<organism evidence="3 4">
    <name type="scientific">Paraburkholderia nemoris</name>
    <dbReference type="NCBI Taxonomy" id="2793076"/>
    <lineage>
        <taxon>Bacteria</taxon>
        <taxon>Pseudomonadati</taxon>
        <taxon>Pseudomonadota</taxon>
        <taxon>Betaproteobacteria</taxon>
        <taxon>Burkholderiales</taxon>
        <taxon>Burkholderiaceae</taxon>
        <taxon>Paraburkholderia</taxon>
    </lineage>
</organism>
<evidence type="ECO:0000259" key="2">
    <source>
        <dbReference type="Pfam" id="PF12697"/>
    </source>
</evidence>
<dbReference type="Gene3D" id="3.40.50.1820">
    <property type="entry name" value="alpha/beta hydrolase"/>
    <property type="match status" value="1"/>
</dbReference>
<sequence length="377" mass="40583">MTNALFTLDRFSISLFVVLCVAVAVPGQARSDADASQHERLDASVRVVAPMTLQIDTPQGEGALPVYANRDINAVAPDVKQVFIVIHGTLRNADTYFETGMHVLAKAGEPAKTVMVVAPQFLTTSDAKAFSLSPQTLAWTQEGWKAGDPARQPEPISSFSALDALLAHFGDRRLYPALSSVVVIGHSAGAQLVQRYAVVGREGGLVDAGIAVRYVVANPSSYLYFDRQRPGSKSDALASCPGVSRWKYGLDFSPPYVSSQSTADLESRYVARKVVYLLGTADTNPYTHYIDRSCAAMAQGPNRLARGLTYFGYLESRHYSGFDQKIVEVPGIGHDNLGMFTSECGMAVLFDQTLPSSCPVVDGTAPNIGTGRYSKAD</sequence>
<reference evidence="3 4" key="1">
    <citation type="submission" date="2021-02" db="EMBL/GenBank/DDBJ databases">
        <authorList>
            <person name="Vanwijnsberghe S."/>
        </authorList>
    </citation>
    <scope>NUCLEOTIDE SEQUENCE [LARGE SCALE GENOMIC DNA]</scope>
    <source>
        <strain evidence="3 4">R-69776</strain>
    </source>
</reference>
<name>A0ABM8T708_9BURK</name>
<proteinExistence type="predicted"/>
<dbReference type="PANTHER" id="PTHR35560">
    <property type="entry name" value="BLL0132 PROTEIN"/>
    <property type="match status" value="1"/>
</dbReference>
<evidence type="ECO:0000313" key="3">
    <source>
        <dbReference type="EMBL" id="CAE6863019.1"/>
    </source>
</evidence>